<dbReference type="SUPFAM" id="SSF90123">
    <property type="entry name" value="ABC transporter transmembrane region"/>
    <property type="match status" value="1"/>
</dbReference>
<dbReference type="GO" id="GO:0015421">
    <property type="term" value="F:ABC-type oligopeptide transporter activity"/>
    <property type="evidence" value="ECO:0007669"/>
    <property type="project" value="TreeGrafter"/>
</dbReference>
<dbReference type="Gene3D" id="1.20.1560.10">
    <property type="entry name" value="ABC transporter type 1, transmembrane domain"/>
    <property type="match status" value="1"/>
</dbReference>
<dbReference type="Proteomes" id="UP000236910">
    <property type="component" value="Unassembled WGS sequence"/>
</dbReference>
<gene>
    <name evidence="7" type="ORF">C0175_05945</name>
</gene>
<dbReference type="EMBL" id="PNIX01000342">
    <property type="protein sequence ID" value="PMP81173.1"/>
    <property type="molecule type" value="Genomic_DNA"/>
</dbReference>
<keyword evidence="3 5" id="KW-1133">Transmembrane helix</keyword>
<evidence type="ECO:0000256" key="1">
    <source>
        <dbReference type="ARBA" id="ARBA00004651"/>
    </source>
</evidence>
<organism evidence="7 8">
    <name type="scientific">Caldisericum exile</name>
    <dbReference type="NCBI Taxonomy" id="693075"/>
    <lineage>
        <taxon>Bacteria</taxon>
        <taxon>Pseudomonadati</taxon>
        <taxon>Caldisericota/Cryosericota group</taxon>
        <taxon>Caldisericota</taxon>
        <taxon>Caldisericia</taxon>
        <taxon>Caldisericales</taxon>
        <taxon>Caldisericaceae</taxon>
        <taxon>Caldisericum</taxon>
    </lineage>
</organism>
<protein>
    <recommendedName>
        <fullName evidence="6">ABC transmembrane type-1 domain-containing protein</fullName>
    </recommendedName>
</protein>
<dbReference type="GO" id="GO:0005524">
    <property type="term" value="F:ATP binding"/>
    <property type="evidence" value="ECO:0007669"/>
    <property type="project" value="InterPro"/>
</dbReference>
<proteinExistence type="predicted"/>
<evidence type="ECO:0000313" key="8">
    <source>
        <dbReference type="Proteomes" id="UP000236910"/>
    </source>
</evidence>
<evidence type="ECO:0000256" key="4">
    <source>
        <dbReference type="ARBA" id="ARBA00023136"/>
    </source>
</evidence>
<evidence type="ECO:0000259" key="6">
    <source>
        <dbReference type="PROSITE" id="PS50929"/>
    </source>
</evidence>
<dbReference type="InterPro" id="IPR039421">
    <property type="entry name" value="Type_1_exporter"/>
</dbReference>
<dbReference type="GO" id="GO:0005886">
    <property type="term" value="C:plasma membrane"/>
    <property type="evidence" value="ECO:0007669"/>
    <property type="project" value="UniProtKB-SubCell"/>
</dbReference>
<feature type="non-terminal residue" evidence="7">
    <location>
        <position position="304"/>
    </location>
</feature>
<reference evidence="7 8" key="1">
    <citation type="submission" date="2018-01" db="EMBL/GenBank/DDBJ databases">
        <title>Metagenomic assembled genomes from two thermal pools in the Uzon Caldera, Kamchatka, Russia.</title>
        <authorList>
            <person name="Wilkins L."/>
            <person name="Ettinger C."/>
        </authorList>
    </citation>
    <scope>NUCLEOTIDE SEQUENCE [LARGE SCALE GENOMIC DNA]</scope>
    <source>
        <strain evidence="7">ARK-10</strain>
    </source>
</reference>
<feature type="transmembrane region" description="Helical" evidence="5">
    <location>
        <begin position="61"/>
        <end position="81"/>
    </location>
</feature>
<accession>A0A2J6X4B9</accession>
<feature type="transmembrane region" description="Helical" evidence="5">
    <location>
        <begin position="162"/>
        <end position="182"/>
    </location>
</feature>
<dbReference type="AlphaFoldDB" id="A0A2J6X4B9"/>
<dbReference type="Pfam" id="PF00664">
    <property type="entry name" value="ABC_membrane"/>
    <property type="match status" value="1"/>
</dbReference>
<name>A0A2J6X4B9_9BACT</name>
<dbReference type="PROSITE" id="PS50929">
    <property type="entry name" value="ABC_TM1F"/>
    <property type="match status" value="1"/>
</dbReference>
<dbReference type="InterPro" id="IPR011527">
    <property type="entry name" value="ABC1_TM_dom"/>
</dbReference>
<feature type="transmembrane region" description="Helical" evidence="5">
    <location>
        <begin position="250"/>
        <end position="268"/>
    </location>
</feature>
<evidence type="ECO:0000256" key="3">
    <source>
        <dbReference type="ARBA" id="ARBA00022989"/>
    </source>
</evidence>
<sequence length="304" mass="34207">MRRESIKRFIPYFLKYKVLLLITFIGMVVSSITSAIIPYLIKNVIDTLIATKDFGNIKNFLAFVLIAVIANIIFKLTQIYVGNYAGQRIMQDIRHDLFYTVARFKIASFSKEPSGKIITRITNDVENMNDLLNAGLVSLFADLLFITLAVGFLIFINPGLGLIVLSPLPIAVIFALYLGNIVERIYEKVRDALTKMNIHMQEVLTGIHVVQIFNMEKGVIEKFKGYAKDFRDNFYKSQVTNVILRQSVNISSYISIFLLVLVGGIFTIKGHGTIGTIISFSSYLSYLYGPLGDLSDKFSILLNA</sequence>
<feature type="domain" description="ABC transmembrane type-1" evidence="6">
    <location>
        <begin position="21"/>
        <end position="303"/>
    </location>
</feature>
<comment type="subcellular location">
    <subcellularLocation>
        <location evidence="1">Cell membrane</location>
        <topology evidence="1">Multi-pass membrane protein</topology>
    </subcellularLocation>
</comment>
<evidence type="ECO:0000256" key="2">
    <source>
        <dbReference type="ARBA" id="ARBA00022692"/>
    </source>
</evidence>
<comment type="caution">
    <text evidence="7">The sequence shown here is derived from an EMBL/GenBank/DDBJ whole genome shotgun (WGS) entry which is preliminary data.</text>
</comment>
<keyword evidence="4 5" id="KW-0472">Membrane</keyword>
<evidence type="ECO:0000256" key="5">
    <source>
        <dbReference type="SAM" id="Phobius"/>
    </source>
</evidence>
<dbReference type="PANTHER" id="PTHR43394">
    <property type="entry name" value="ATP-DEPENDENT PERMEASE MDL1, MITOCHONDRIAL"/>
    <property type="match status" value="1"/>
</dbReference>
<dbReference type="PANTHER" id="PTHR43394:SF1">
    <property type="entry name" value="ATP-BINDING CASSETTE SUB-FAMILY B MEMBER 10, MITOCHONDRIAL"/>
    <property type="match status" value="1"/>
</dbReference>
<evidence type="ECO:0000313" key="7">
    <source>
        <dbReference type="EMBL" id="PMP81173.1"/>
    </source>
</evidence>
<feature type="transmembrane region" description="Helical" evidence="5">
    <location>
        <begin position="20"/>
        <end position="41"/>
    </location>
</feature>
<dbReference type="InterPro" id="IPR036640">
    <property type="entry name" value="ABC1_TM_sf"/>
</dbReference>
<dbReference type="CDD" id="cd18544">
    <property type="entry name" value="ABC_6TM_TmrA_like"/>
    <property type="match status" value="1"/>
</dbReference>
<feature type="transmembrane region" description="Helical" evidence="5">
    <location>
        <begin position="131"/>
        <end position="156"/>
    </location>
</feature>
<keyword evidence="2 5" id="KW-0812">Transmembrane</keyword>